<evidence type="ECO:0000256" key="1">
    <source>
        <dbReference type="SAM" id="Phobius"/>
    </source>
</evidence>
<protein>
    <submittedName>
        <fullName evidence="2">Uncharacterized protein</fullName>
    </submittedName>
</protein>
<keyword evidence="1" id="KW-0472">Membrane</keyword>
<dbReference type="Proteomes" id="UP000281738">
    <property type="component" value="Unassembled WGS sequence"/>
</dbReference>
<dbReference type="AlphaFoldDB" id="A0A3N2CUE6"/>
<sequence>MNSAQTSGDATATQQRLCDLSEPGTVSALLAGATASTLGFLFWLVVLLGNWAEPGCTLPEPIEDNAAYCAINGDDYVRALPAAAVTLMCVAFTVWVCVRVVRRTRAHGGSVRGVLWRVALLVGGPVVAIFVMLAVAAAPLLRESI</sequence>
<feature type="transmembrane region" description="Helical" evidence="1">
    <location>
        <begin position="82"/>
        <end position="102"/>
    </location>
</feature>
<feature type="transmembrane region" description="Helical" evidence="1">
    <location>
        <begin position="26"/>
        <end position="49"/>
    </location>
</feature>
<keyword evidence="1" id="KW-1133">Transmembrane helix</keyword>
<proteinExistence type="predicted"/>
<dbReference type="RefSeq" id="WP_123390354.1">
    <property type="nucleotide sequence ID" value="NZ_RKHO01000001.1"/>
</dbReference>
<dbReference type="EMBL" id="RKHO01000001">
    <property type="protein sequence ID" value="ROR91028.1"/>
    <property type="molecule type" value="Genomic_DNA"/>
</dbReference>
<accession>A0A3N2CUE6</accession>
<evidence type="ECO:0000313" key="2">
    <source>
        <dbReference type="EMBL" id="ROR91028.1"/>
    </source>
</evidence>
<evidence type="ECO:0000313" key="3">
    <source>
        <dbReference type="Proteomes" id="UP000281738"/>
    </source>
</evidence>
<name>A0A3N2CUE6_9ACTN</name>
<gene>
    <name evidence="2" type="ORF">EDD33_1888</name>
</gene>
<keyword evidence="3" id="KW-1185">Reference proteome</keyword>
<feature type="transmembrane region" description="Helical" evidence="1">
    <location>
        <begin position="114"/>
        <end position="141"/>
    </location>
</feature>
<organism evidence="2 3">
    <name type="scientific">Nocardioides aurantiacus</name>
    <dbReference type="NCBI Taxonomy" id="86796"/>
    <lineage>
        <taxon>Bacteria</taxon>
        <taxon>Bacillati</taxon>
        <taxon>Actinomycetota</taxon>
        <taxon>Actinomycetes</taxon>
        <taxon>Propionibacteriales</taxon>
        <taxon>Nocardioidaceae</taxon>
        <taxon>Nocardioides</taxon>
    </lineage>
</organism>
<comment type="caution">
    <text evidence="2">The sequence shown here is derived from an EMBL/GenBank/DDBJ whole genome shotgun (WGS) entry which is preliminary data.</text>
</comment>
<reference evidence="2 3" key="1">
    <citation type="submission" date="2018-11" db="EMBL/GenBank/DDBJ databases">
        <title>Sequencing the genomes of 1000 actinobacteria strains.</title>
        <authorList>
            <person name="Klenk H.-P."/>
        </authorList>
    </citation>
    <scope>NUCLEOTIDE SEQUENCE [LARGE SCALE GENOMIC DNA]</scope>
    <source>
        <strain evidence="2 3">DSM 12652</strain>
    </source>
</reference>
<keyword evidence="1" id="KW-0812">Transmembrane</keyword>